<dbReference type="EMBL" id="CP133619">
    <property type="protein sequence ID" value="WMV41630.1"/>
    <property type="molecule type" value="Genomic_DNA"/>
</dbReference>
<keyword evidence="2" id="KW-1185">Reference proteome</keyword>
<accession>A0AAF0ZL32</accession>
<reference evidence="1" key="1">
    <citation type="submission" date="2023-08" db="EMBL/GenBank/DDBJ databases">
        <title>A de novo genome assembly of Solanum verrucosum Schlechtendal, a Mexican diploid species geographically isolated from the other diploid A-genome species in potato relatives.</title>
        <authorList>
            <person name="Hosaka K."/>
        </authorList>
    </citation>
    <scope>NUCLEOTIDE SEQUENCE</scope>
    <source>
        <tissue evidence="1">Young leaves</tissue>
    </source>
</reference>
<name>A0AAF0ZL32_SOLVR</name>
<evidence type="ECO:0000313" key="1">
    <source>
        <dbReference type="EMBL" id="WMV41630.1"/>
    </source>
</evidence>
<evidence type="ECO:0000313" key="2">
    <source>
        <dbReference type="Proteomes" id="UP001234989"/>
    </source>
</evidence>
<organism evidence="1 2">
    <name type="scientific">Solanum verrucosum</name>
    <dbReference type="NCBI Taxonomy" id="315347"/>
    <lineage>
        <taxon>Eukaryota</taxon>
        <taxon>Viridiplantae</taxon>
        <taxon>Streptophyta</taxon>
        <taxon>Embryophyta</taxon>
        <taxon>Tracheophyta</taxon>
        <taxon>Spermatophyta</taxon>
        <taxon>Magnoliopsida</taxon>
        <taxon>eudicotyledons</taxon>
        <taxon>Gunneridae</taxon>
        <taxon>Pentapetalae</taxon>
        <taxon>asterids</taxon>
        <taxon>lamiids</taxon>
        <taxon>Solanales</taxon>
        <taxon>Solanaceae</taxon>
        <taxon>Solanoideae</taxon>
        <taxon>Solaneae</taxon>
        <taxon>Solanum</taxon>
    </lineage>
</organism>
<dbReference type="AlphaFoldDB" id="A0AAF0ZL32"/>
<protein>
    <submittedName>
        <fullName evidence="1">Uncharacterized protein</fullName>
    </submittedName>
</protein>
<proteinExistence type="predicted"/>
<dbReference type="Proteomes" id="UP001234989">
    <property type="component" value="Chromosome 8"/>
</dbReference>
<sequence length="18" mass="1905">MGGDVDLFLDGLKLVKQG</sequence>
<gene>
    <name evidence="1" type="ORF">MTR67_035015</name>
</gene>